<protein>
    <submittedName>
        <fullName evidence="1">Predicted transcriptional regulator, ArsR family</fullName>
    </submittedName>
</protein>
<dbReference type="SUPFAM" id="SSF46785">
    <property type="entry name" value="Winged helix' DNA-binding domain"/>
    <property type="match status" value="1"/>
</dbReference>
<evidence type="ECO:0000313" key="2">
    <source>
        <dbReference type="Proteomes" id="UP000199236"/>
    </source>
</evidence>
<proteinExistence type="predicted"/>
<accession>A0A1I5L6G9</accession>
<dbReference type="AlphaFoldDB" id="A0A1I5L6G9"/>
<dbReference type="STRING" id="655353.SAMN04488056_11610"/>
<sequence length="202" mass="22640">MTLKMNGAMTSAQMGKRLKTTGEGARQHLIRLSEEGLVAEERRVEGRGRPSVYWSLTQKGHDHFPDSHSDLAVDLLDSIQTTLGPEALDKIVSLRGARAQERYRAELDRCSSLAERVERLAELRTAEGYMSTMEERADGSLLLYENHCPICAAARLCRGFCRSELEVFRALLGPGVAIERVEHILSDARRCAYHITEQKLEA</sequence>
<keyword evidence="2" id="KW-1185">Reference proteome</keyword>
<dbReference type="RefSeq" id="WP_175528193.1">
    <property type="nucleotide sequence ID" value="NZ_FOVR01000016.1"/>
</dbReference>
<evidence type="ECO:0000313" key="1">
    <source>
        <dbReference type="EMBL" id="SFO92847.1"/>
    </source>
</evidence>
<gene>
    <name evidence="1" type="ORF">SAMN04488056_11610</name>
</gene>
<name>A0A1I5L6G9_9HYPH</name>
<organism evidence="1 2">
    <name type="scientific">Cohaesibacter marisflavi</name>
    <dbReference type="NCBI Taxonomy" id="655353"/>
    <lineage>
        <taxon>Bacteria</taxon>
        <taxon>Pseudomonadati</taxon>
        <taxon>Pseudomonadota</taxon>
        <taxon>Alphaproteobacteria</taxon>
        <taxon>Hyphomicrobiales</taxon>
        <taxon>Cohaesibacteraceae</taxon>
    </lineage>
</organism>
<dbReference type="InterPro" id="IPR036388">
    <property type="entry name" value="WH-like_DNA-bd_sf"/>
</dbReference>
<dbReference type="Gene3D" id="1.10.10.10">
    <property type="entry name" value="Winged helix-like DNA-binding domain superfamily/Winged helix DNA-binding domain"/>
    <property type="match status" value="1"/>
</dbReference>
<dbReference type="Proteomes" id="UP000199236">
    <property type="component" value="Unassembled WGS sequence"/>
</dbReference>
<dbReference type="EMBL" id="FOVR01000016">
    <property type="protein sequence ID" value="SFO92847.1"/>
    <property type="molecule type" value="Genomic_DNA"/>
</dbReference>
<reference evidence="1 2" key="1">
    <citation type="submission" date="2016-10" db="EMBL/GenBank/DDBJ databases">
        <authorList>
            <person name="de Groot N.N."/>
        </authorList>
    </citation>
    <scope>NUCLEOTIDE SEQUENCE [LARGE SCALE GENOMIC DNA]</scope>
    <source>
        <strain evidence="1 2">CGMCC 1.9157</strain>
    </source>
</reference>
<dbReference type="InterPro" id="IPR036390">
    <property type="entry name" value="WH_DNA-bd_sf"/>
</dbReference>